<proteinExistence type="predicted"/>
<protein>
    <submittedName>
        <fullName evidence="1">Uncharacterized protein</fullName>
    </submittedName>
</protein>
<comment type="caution">
    <text evidence="1">The sequence shown here is derived from an EMBL/GenBank/DDBJ whole genome shotgun (WGS) entry which is preliminary data.</text>
</comment>
<evidence type="ECO:0000313" key="1">
    <source>
        <dbReference type="EMBL" id="KAJ8124044.1"/>
    </source>
</evidence>
<dbReference type="Proteomes" id="UP001153334">
    <property type="component" value="Unassembled WGS sequence"/>
</dbReference>
<organism evidence="1 2">
    <name type="scientific">Nemania bipapillata</name>
    <dbReference type="NCBI Taxonomy" id="110536"/>
    <lineage>
        <taxon>Eukaryota</taxon>
        <taxon>Fungi</taxon>
        <taxon>Dikarya</taxon>
        <taxon>Ascomycota</taxon>
        <taxon>Pezizomycotina</taxon>
        <taxon>Sordariomycetes</taxon>
        <taxon>Xylariomycetidae</taxon>
        <taxon>Xylariales</taxon>
        <taxon>Xylariaceae</taxon>
        <taxon>Nemania</taxon>
    </lineage>
</organism>
<accession>A0ACC2J9P3</accession>
<evidence type="ECO:0000313" key="2">
    <source>
        <dbReference type="Proteomes" id="UP001153334"/>
    </source>
</evidence>
<dbReference type="EMBL" id="JAPESX010000015">
    <property type="protein sequence ID" value="KAJ8124044.1"/>
    <property type="molecule type" value="Genomic_DNA"/>
</dbReference>
<reference evidence="1" key="1">
    <citation type="submission" date="2022-11" db="EMBL/GenBank/DDBJ databases">
        <title>Genome Sequence of Nemania bipapillata.</title>
        <authorList>
            <person name="Buettner E."/>
        </authorList>
    </citation>
    <scope>NUCLEOTIDE SEQUENCE</scope>
    <source>
        <strain evidence="1">CP14</strain>
    </source>
</reference>
<name>A0ACC2J9P3_9PEZI</name>
<keyword evidence="2" id="KW-1185">Reference proteome</keyword>
<sequence>MSKRSFGEISTISSDSRYNSVLKHAENLLKAAQSLKQDLERLGKHGDSPSHEKILSTLKYHNVNILPAAQTLSQDETGGLSETLDNPHKVQKVDHNQKPSDSRPQSGLPIPHSALLTKWTPQDIPKPDALPPLPPVLDPVLEKGARTHAGVASGLSEMNYERLEWIGDAYLYLASTSFIYHTFPNLPAGRCSQLRERLVKNETLSTFTVRYGIDQRARLPEEFRPEGRQSQNRGGTSASKRERAKILGDLLEAHTAAAILGDAGGLERVIIWIKSLWATVLEREIRNEYKKPLPPVYSNPANGMERVDNPNTIPPTPNTMFPKIALSQMIGAKGVTISYRDEGKQKVDKNSGQPWFTVGVYYDGLGETDLNLGYGSGQSKKDAGAAAATKAMENKKLIKRLQKLKEGVNAMLSKS</sequence>
<gene>
    <name evidence="1" type="ORF">ONZ43_g144</name>
</gene>